<reference evidence="2 3" key="1">
    <citation type="submission" date="2019-07" db="EMBL/GenBank/DDBJ databases">
        <title>Whole genome shotgun sequence of Reyranella soli NBRC 108950.</title>
        <authorList>
            <person name="Hosoyama A."/>
            <person name="Uohara A."/>
            <person name="Ohji S."/>
            <person name="Ichikawa N."/>
        </authorList>
    </citation>
    <scope>NUCLEOTIDE SEQUENCE [LARGE SCALE GENOMIC DNA]</scope>
    <source>
        <strain evidence="2 3">NBRC 108950</strain>
    </source>
</reference>
<evidence type="ECO:0000259" key="1">
    <source>
        <dbReference type="Pfam" id="PF14452"/>
    </source>
</evidence>
<protein>
    <recommendedName>
        <fullName evidence="1">Multi-ubiquitin domain-containing protein</fullName>
    </recommendedName>
</protein>
<keyword evidence="3" id="KW-1185">Reference proteome</keyword>
<proteinExistence type="predicted"/>
<evidence type="ECO:0000313" key="3">
    <source>
        <dbReference type="Proteomes" id="UP000321058"/>
    </source>
</evidence>
<dbReference type="EMBL" id="BKAJ01000069">
    <property type="protein sequence ID" value="GEP56721.1"/>
    <property type="molecule type" value="Genomic_DNA"/>
</dbReference>
<dbReference type="Proteomes" id="UP000321058">
    <property type="component" value="Unassembled WGS sequence"/>
</dbReference>
<dbReference type="RefSeq" id="WP_147150935.1">
    <property type="nucleotide sequence ID" value="NZ_BKAJ01000069.1"/>
</dbReference>
<dbReference type="OrthoDB" id="7445930at2"/>
<name>A0A512NCP6_9HYPH</name>
<sequence length="113" mass="12648">MEDHVRQMIDDGVELVVEEVVDLEEYAKLGKRPPLAKGYRIKVNGQPYVVNEPTPTGAAILTLAGLVPPQDYTLRIKLAGHRPEKIGLHEKVDLRRPGVEKFKALPRDQTEGQ</sequence>
<dbReference type="AlphaFoldDB" id="A0A512NCP6"/>
<accession>A0A512NCP6</accession>
<gene>
    <name evidence="2" type="ORF">RSO01_38870</name>
</gene>
<feature type="domain" description="Multi-ubiquitin" evidence="1">
    <location>
        <begin position="39"/>
        <end position="105"/>
    </location>
</feature>
<organism evidence="2 3">
    <name type="scientific">Reyranella soli</name>
    <dbReference type="NCBI Taxonomy" id="1230389"/>
    <lineage>
        <taxon>Bacteria</taxon>
        <taxon>Pseudomonadati</taxon>
        <taxon>Pseudomonadota</taxon>
        <taxon>Alphaproteobacteria</taxon>
        <taxon>Hyphomicrobiales</taxon>
        <taxon>Reyranellaceae</taxon>
        <taxon>Reyranella</taxon>
    </lineage>
</organism>
<evidence type="ECO:0000313" key="2">
    <source>
        <dbReference type="EMBL" id="GEP56721.1"/>
    </source>
</evidence>
<comment type="caution">
    <text evidence="2">The sequence shown here is derived from an EMBL/GenBank/DDBJ whole genome shotgun (WGS) entry which is preliminary data.</text>
</comment>
<dbReference type="InterPro" id="IPR027802">
    <property type="entry name" value="Multi-ubiquitin_dom"/>
</dbReference>
<dbReference type="Pfam" id="PF14452">
    <property type="entry name" value="Multi_ubiq"/>
    <property type="match status" value="1"/>
</dbReference>